<dbReference type="Proteomes" id="UP000233534">
    <property type="component" value="Chromosome"/>
</dbReference>
<dbReference type="InterPro" id="IPR005151">
    <property type="entry name" value="Tail-specific_protease"/>
</dbReference>
<proteinExistence type="predicted"/>
<dbReference type="SUPFAM" id="SSF52096">
    <property type="entry name" value="ClpP/crotonase"/>
    <property type="match status" value="1"/>
</dbReference>
<keyword evidence="1" id="KW-0472">Membrane</keyword>
<reference evidence="3 4" key="1">
    <citation type="submission" date="2017-12" db="EMBL/GenBank/DDBJ databases">
        <title>Complete genome sequence of Herbivorax saccincola GGR1, a novel Cellulosome-producing hydrolytic bacterium in a thermophilic biogas plant, established by Illumina and Nanopore MinION sequencing.</title>
        <authorList>
            <person name="Pechtl A."/>
            <person name="Ruckert C."/>
            <person name="Koeck D.E."/>
            <person name="Maus I."/>
            <person name="Winkler A."/>
            <person name="Kalinowski J."/>
            <person name="Puhler A."/>
            <person name="Schwarz W.W."/>
            <person name="Zverlov V.V."/>
            <person name="Schluter A."/>
            <person name="Liebl W."/>
        </authorList>
    </citation>
    <scope>NUCLEOTIDE SEQUENCE [LARGE SCALE GENOMIC DNA]</scope>
    <source>
        <strain evidence="4">SR1</strain>
    </source>
</reference>
<organism evidence="3 4">
    <name type="scientific">Acetivibrio saccincola</name>
    <dbReference type="NCBI Taxonomy" id="1677857"/>
    <lineage>
        <taxon>Bacteria</taxon>
        <taxon>Bacillati</taxon>
        <taxon>Bacillota</taxon>
        <taxon>Clostridia</taxon>
        <taxon>Eubacteriales</taxon>
        <taxon>Oscillospiraceae</taxon>
        <taxon>Acetivibrio</taxon>
    </lineage>
</organism>
<evidence type="ECO:0000313" key="3">
    <source>
        <dbReference type="EMBL" id="AUG56386.1"/>
    </source>
</evidence>
<dbReference type="RefSeq" id="WP_101298792.1">
    <property type="nucleotide sequence ID" value="NZ_CP025197.1"/>
</dbReference>
<feature type="transmembrane region" description="Helical" evidence="1">
    <location>
        <begin position="31"/>
        <end position="52"/>
    </location>
</feature>
<evidence type="ECO:0000256" key="1">
    <source>
        <dbReference type="SAM" id="Phobius"/>
    </source>
</evidence>
<dbReference type="PANTHER" id="PTHR32060:SF22">
    <property type="entry name" value="CARBOXYL-TERMINAL-PROCESSING PEPTIDASE 3, CHLOROPLASTIC"/>
    <property type="match status" value="1"/>
</dbReference>
<evidence type="ECO:0000259" key="2">
    <source>
        <dbReference type="SMART" id="SM00245"/>
    </source>
</evidence>
<dbReference type="SMART" id="SM00245">
    <property type="entry name" value="TSPc"/>
    <property type="match status" value="1"/>
</dbReference>
<dbReference type="EMBL" id="CP025197">
    <property type="protein sequence ID" value="AUG56386.1"/>
    <property type="molecule type" value="Genomic_DNA"/>
</dbReference>
<dbReference type="AlphaFoldDB" id="A0A2K9E4J2"/>
<feature type="transmembrane region" description="Helical" evidence="1">
    <location>
        <begin position="64"/>
        <end position="85"/>
    </location>
</feature>
<dbReference type="Gene3D" id="3.90.226.10">
    <property type="entry name" value="2-enoyl-CoA Hydratase, Chain A, domain 1"/>
    <property type="match status" value="1"/>
</dbReference>
<dbReference type="KEGG" id="hsc:HVS_02145"/>
<dbReference type="PANTHER" id="PTHR32060">
    <property type="entry name" value="TAIL-SPECIFIC PROTEASE"/>
    <property type="match status" value="1"/>
</dbReference>
<accession>A0A2K9E4J2</accession>
<keyword evidence="1" id="KW-0812">Transmembrane</keyword>
<feature type="transmembrane region" description="Helical" evidence="1">
    <location>
        <begin position="5"/>
        <end position="25"/>
    </location>
</feature>
<gene>
    <name evidence="3" type="ORF">HVS_02145</name>
</gene>
<keyword evidence="4" id="KW-1185">Reference proteome</keyword>
<evidence type="ECO:0000313" key="4">
    <source>
        <dbReference type="Proteomes" id="UP000233534"/>
    </source>
</evidence>
<dbReference type="Pfam" id="PF03572">
    <property type="entry name" value="Peptidase_S41"/>
    <property type="match status" value="1"/>
</dbReference>
<keyword evidence="1" id="KW-1133">Transmembrane helix</keyword>
<dbReference type="GO" id="GO:0004175">
    <property type="term" value="F:endopeptidase activity"/>
    <property type="evidence" value="ECO:0007669"/>
    <property type="project" value="TreeGrafter"/>
</dbReference>
<feature type="domain" description="Tail specific protease" evidence="2">
    <location>
        <begin position="276"/>
        <end position="480"/>
    </location>
</feature>
<dbReference type="GO" id="GO:0008236">
    <property type="term" value="F:serine-type peptidase activity"/>
    <property type="evidence" value="ECO:0007669"/>
    <property type="project" value="InterPro"/>
</dbReference>
<sequence>MRKRYFLLSILFDIMAVSLIPANLLLINFNFPELVCAIASLMVIVFSVLFLVKDRSKKTAKAIVNVLALFTVVVSIFGSYCNPYWNSISSRKDVNYYSKSYNYQISSDEAKEDLKYAMKYLRKLHPALYKGVPDDISRQYEIVKKRIEQWDEISVNELAKETESIFSILKDGHTFVTGNYEDRKIMKYYHKWIYEGYEITAVNGISIDELLKQMSGYYSFEATSWEYELLSDDIVTEAGIDYLGFDIDDGVEYTLTSADGRTRIETCYLNDFLPWDEYAEFNDIDNAKTSERSFVNYEIDTEKDIAILRLDQCKYNDEYVSCVRRMFEEIKDKGIGNVAVDLRYNGGGSSLVANEFIRYLDVDSYKVGSMGWRLGFIYLKIGSGISKNEKYKDLLFSGNLYLLTSARTFSSAMMFAQFVKDNNLGTIIGEAPGNDPNGYGEIAVFKLPNSQLYMQISTKRFYRADKECTDDLVYPDIECKSELAMEKLYKLLNEK</sequence>
<dbReference type="GO" id="GO:0006508">
    <property type="term" value="P:proteolysis"/>
    <property type="evidence" value="ECO:0007669"/>
    <property type="project" value="InterPro"/>
</dbReference>
<protein>
    <submittedName>
        <fullName evidence="3">Peptidase family S41</fullName>
    </submittedName>
</protein>
<dbReference type="InterPro" id="IPR029045">
    <property type="entry name" value="ClpP/crotonase-like_dom_sf"/>
</dbReference>
<name>A0A2K9E4J2_9FIRM</name>